<keyword evidence="11 13" id="KW-0472">Membrane</keyword>
<keyword evidence="9 13" id="KW-1133">Transmembrane helix</keyword>
<feature type="transmembrane region" description="Helical" evidence="13">
    <location>
        <begin position="286"/>
        <end position="311"/>
    </location>
</feature>
<dbReference type="Proteomes" id="UP000824260">
    <property type="component" value="Unassembled WGS sequence"/>
</dbReference>
<reference evidence="14" key="2">
    <citation type="journal article" date="2021" name="PeerJ">
        <title>Extensive microbial diversity within the chicken gut microbiome revealed by metagenomics and culture.</title>
        <authorList>
            <person name="Gilroy R."/>
            <person name="Ravi A."/>
            <person name="Getino M."/>
            <person name="Pursley I."/>
            <person name="Horton D.L."/>
            <person name="Alikhan N.F."/>
            <person name="Baker D."/>
            <person name="Gharbi K."/>
            <person name="Hall N."/>
            <person name="Watson M."/>
            <person name="Adriaenssens E.M."/>
            <person name="Foster-Nyarko E."/>
            <person name="Jarju S."/>
            <person name="Secka A."/>
            <person name="Antonio M."/>
            <person name="Oren A."/>
            <person name="Chaudhuri R.R."/>
            <person name="La Ragione R."/>
            <person name="Hildebrand F."/>
            <person name="Pallen M.J."/>
        </authorList>
    </citation>
    <scope>NUCLEOTIDE SEQUENCE</scope>
    <source>
        <strain evidence="14">ChiSjej6B24-2974</strain>
    </source>
</reference>
<dbReference type="NCBIfam" id="TIGR00797">
    <property type="entry name" value="matE"/>
    <property type="match status" value="1"/>
</dbReference>
<dbReference type="PANTHER" id="PTHR43298">
    <property type="entry name" value="MULTIDRUG RESISTANCE PROTEIN NORM-RELATED"/>
    <property type="match status" value="1"/>
</dbReference>
<dbReference type="GO" id="GO:0042910">
    <property type="term" value="F:xenobiotic transmembrane transporter activity"/>
    <property type="evidence" value="ECO:0007669"/>
    <property type="project" value="InterPro"/>
</dbReference>
<evidence type="ECO:0000256" key="13">
    <source>
        <dbReference type="SAM" id="Phobius"/>
    </source>
</evidence>
<evidence type="ECO:0000256" key="10">
    <source>
        <dbReference type="ARBA" id="ARBA00023065"/>
    </source>
</evidence>
<dbReference type="InterPro" id="IPR048279">
    <property type="entry name" value="MdtK-like"/>
</dbReference>
<dbReference type="AlphaFoldDB" id="A0A9D1CWI5"/>
<comment type="subcellular location">
    <subcellularLocation>
        <location evidence="2">Cell membrane</location>
        <topology evidence="2">Multi-pass membrane protein</topology>
    </subcellularLocation>
</comment>
<dbReference type="PANTHER" id="PTHR43298:SF2">
    <property type="entry name" value="FMN_FAD EXPORTER YEEO-RELATED"/>
    <property type="match status" value="1"/>
</dbReference>
<evidence type="ECO:0000256" key="1">
    <source>
        <dbReference type="ARBA" id="ARBA00003408"/>
    </source>
</evidence>
<comment type="function">
    <text evidence="1">Multidrug efflux pump.</text>
</comment>
<dbReference type="GO" id="GO:0006811">
    <property type="term" value="P:monoatomic ion transport"/>
    <property type="evidence" value="ECO:0007669"/>
    <property type="project" value="UniProtKB-KW"/>
</dbReference>
<dbReference type="Pfam" id="PF01554">
    <property type="entry name" value="MatE"/>
    <property type="match status" value="2"/>
</dbReference>
<feature type="transmembrane region" description="Helical" evidence="13">
    <location>
        <begin position="134"/>
        <end position="153"/>
    </location>
</feature>
<name>A0A9D1CWI5_9FIRM</name>
<feature type="transmembrane region" description="Helical" evidence="13">
    <location>
        <begin position="93"/>
        <end position="114"/>
    </location>
</feature>
<evidence type="ECO:0000256" key="9">
    <source>
        <dbReference type="ARBA" id="ARBA00022989"/>
    </source>
</evidence>
<evidence type="ECO:0000256" key="4">
    <source>
        <dbReference type="ARBA" id="ARBA00020268"/>
    </source>
</evidence>
<organism evidence="14 15">
    <name type="scientific">Candidatus Pullichristensenella stercorigallinarum</name>
    <dbReference type="NCBI Taxonomy" id="2840909"/>
    <lineage>
        <taxon>Bacteria</taxon>
        <taxon>Bacillati</taxon>
        <taxon>Bacillota</taxon>
        <taxon>Clostridia</taxon>
        <taxon>Candidatus Pullichristensenella</taxon>
    </lineage>
</organism>
<dbReference type="EMBL" id="DVFZ01000069">
    <property type="protein sequence ID" value="HIQ82821.1"/>
    <property type="molecule type" value="Genomic_DNA"/>
</dbReference>
<feature type="transmembrane region" description="Helical" evidence="13">
    <location>
        <begin position="60"/>
        <end position="81"/>
    </location>
</feature>
<evidence type="ECO:0000256" key="3">
    <source>
        <dbReference type="ARBA" id="ARBA00010199"/>
    </source>
</evidence>
<feature type="transmembrane region" description="Helical" evidence="13">
    <location>
        <begin position="364"/>
        <end position="386"/>
    </location>
</feature>
<proteinExistence type="inferred from homology"/>
<evidence type="ECO:0000256" key="2">
    <source>
        <dbReference type="ARBA" id="ARBA00004651"/>
    </source>
</evidence>
<reference evidence="14" key="1">
    <citation type="submission" date="2020-10" db="EMBL/GenBank/DDBJ databases">
        <authorList>
            <person name="Gilroy R."/>
        </authorList>
    </citation>
    <scope>NUCLEOTIDE SEQUENCE</scope>
    <source>
        <strain evidence="14">ChiSjej6B24-2974</strain>
    </source>
</reference>
<accession>A0A9D1CWI5</accession>
<evidence type="ECO:0000256" key="12">
    <source>
        <dbReference type="ARBA" id="ARBA00031636"/>
    </source>
</evidence>
<sequence length="456" mass="49608">MQRILTRDRNYYRDLIRLAIPVALQNLITFLVSLADNLMVGKLGDYAVSGVYMGSQIQTLLQMLTNGIGVAVTILGAQYWGRRNTRNIRRITSIGLQFSLTVGALLTVVCALFPEQIIRIFTPDPLVIAEGTEYLRYLCISFVFFCATQVLLASMRCVETTHVGMVASAVSLVVNICLNYVLIFGKLGFPAMGVRGAAIATVLARVVETGIALYYVLRVDDKLHFRLSDILHSDAALRRDFIHYGIPVVLGDIVWSVNLMASTMILGRYGASVTTAASVTNTMNTLAYVAINGLATAVGIITGKTIGAGLTERMREYARTTQIIFLGLGLVIGALIFSFAGAFVSLYTDISAEAAAESVRFVRVLAVMLMGTCYQMPCLFGLVKSGGDVGFVFKNDTIFVFLVVLPSALIASSLGAAPWVVFACLKCDQILKCVVAFIKVNRYNWMKNLTRAGVES</sequence>
<dbReference type="InterPro" id="IPR050222">
    <property type="entry name" value="MATE_MdtK"/>
</dbReference>
<comment type="caution">
    <text evidence="14">The sequence shown here is derived from an EMBL/GenBank/DDBJ whole genome shotgun (WGS) entry which is preliminary data.</text>
</comment>
<dbReference type="GO" id="GO:0005886">
    <property type="term" value="C:plasma membrane"/>
    <property type="evidence" value="ECO:0007669"/>
    <property type="project" value="UniProtKB-SubCell"/>
</dbReference>
<evidence type="ECO:0000256" key="8">
    <source>
        <dbReference type="ARBA" id="ARBA00022692"/>
    </source>
</evidence>
<feature type="transmembrane region" description="Helical" evidence="13">
    <location>
        <begin position="398"/>
        <end position="422"/>
    </location>
</feature>
<keyword evidence="10" id="KW-0406">Ion transport</keyword>
<feature type="transmembrane region" description="Helical" evidence="13">
    <location>
        <begin position="197"/>
        <end position="217"/>
    </location>
</feature>
<evidence type="ECO:0000256" key="6">
    <source>
        <dbReference type="ARBA" id="ARBA00022449"/>
    </source>
</evidence>
<dbReference type="GO" id="GO:0015297">
    <property type="term" value="F:antiporter activity"/>
    <property type="evidence" value="ECO:0007669"/>
    <property type="project" value="UniProtKB-KW"/>
</dbReference>
<evidence type="ECO:0000256" key="7">
    <source>
        <dbReference type="ARBA" id="ARBA00022475"/>
    </source>
</evidence>
<keyword evidence="6" id="KW-0050">Antiport</keyword>
<feature type="transmembrane region" description="Helical" evidence="13">
    <location>
        <begin position="241"/>
        <end position="266"/>
    </location>
</feature>
<dbReference type="PIRSF" id="PIRSF006603">
    <property type="entry name" value="DinF"/>
    <property type="match status" value="1"/>
</dbReference>
<evidence type="ECO:0000313" key="14">
    <source>
        <dbReference type="EMBL" id="HIQ82821.1"/>
    </source>
</evidence>
<protein>
    <recommendedName>
        <fullName evidence="4">Probable multidrug resistance protein NorM</fullName>
    </recommendedName>
    <alternativeName>
        <fullName evidence="12">Multidrug-efflux transporter</fullName>
    </alternativeName>
</protein>
<keyword evidence="8 13" id="KW-0812">Transmembrane</keyword>
<keyword evidence="5" id="KW-0813">Transport</keyword>
<dbReference type="InterPro" id="IPR002528">
    <property type="entry name" value="MATE_fam"/>
</dbReference>
<gene>
    <name evidence="14" type="ORF">IAA52_06930</name>
</gene>
<evidence type="ECO:0000256" key="11">
    <source>
        <dbReference type="ARBA" id="ARBA00023136"/>
    </source>
</evidence>
<comment type="similarity">
    <text evidence="3">Belongs to the multi antimicrobial extrusion (MATE) (TC 2.A.66.1) family.</text>
</comment>
<evidence type="ECO:0000256" key="5">
    <source>
        <dbReference type="ARBA" id="ARBA00022448"/>
    </source>
</evidence>
<evidence type="ECO:0000313" key="15">
    <source>
        <dbReference type="Proteomes" id="UP000824260"/>
    </source>
</evidence>
<feature type="transmembrane region" description="Helical" evidence="13">
    <location>
        <begin position="20"/>
        <end position="40"/>
    </location>
</feature>
<feature type="transmembrane region" description="Helical" evidence="13">
    <location>
        <begin position="323"/>
        <end position="344"/>
    </location>
</feature>
<feature type="transmembrane region" description="Helical" evidence="13">
    <location>
        <begin position="165"/>
        <end position="185"/>
    </location>
</feature>
<keyword evidence="7" id="KW-1003">Cell membrane</keyword>